<keyword evidence="4" id="KW-1185">Reference proteome</keyword>
<organism evidence="3 4">
    <name type="scientific">Albimonas pacifica</name>
    <dbReference type="NCBI Taxonomy" id="1114924"/>
    <lineage>
        <taxon>Bacteria</taxon>
        <taxon>Pseudomonadati</taxon>
        <taxon>Pseudomonadota</taxon>
        <taxon>Alphaproteobacteria</taxon>
        <taxon>Rhodobacterales</taxon>
        <taxon>Paracoccaceae</taxon>
        <taxon>Albimonas</taxon>
    </lineage>
</organism>
<evidence type="ECO:0000256" key="1">
    <source>
        <dbReference type="ARBA" id="ARBA00005250"/>
    </source>
</evidence>
<dbReference type="InterPro" id="IPR001279">
    <property type="entry name" value="Metallo-B-lactamas"/>
</dbReference>
<dbReference type="STRING" id="1114924.SAMN05216258_10793"/>
<dbReference type="OrthoDB" id="7253658at2"/>
<dbReference type="GO" id="GO:0017001">
    <property type="term" value="P:antibiotic catabolic process"/>
    <property type="evidence" value="ECO:0007669"/>
    <property type="project" value="UniProtKB-ARBA"/>
</dbReference>
<dbReference type="EMBL" id="FOQH01000007">
    <property type="protein sequence ID" value="SFI48134.1"/>
    <property type="molecule type" value="Genomic_DNA"/>
</dbReference>
<evidence type="ECO:0000259" key="2">
    <source>
        <dbReference type="SMART" id="SM00849"/>
    </source>
</evidence>
<evidence type="ECO:0000313" key="3">
    <source>
        <dbReference type="EMBL" id="SFI48134.1"/>
    </source>
</evidence>
<dbReference type="Proteomes" id="UP000199377">
    <property type="component" value="Unassembled WGS sequence"/>
</dbReference>
<dbReference type="RefSeq" id="WP_092861041.1">
    <property type="nucleotide sequence ID" value="NZ_FOQH01000007.1"/>
</dbReference>
<dbReference type="InterPro" id="IPR036866">
    <property type="entry name" value="RibonucZ/Hydroxyglut_hydro"/>
</dbReference>
<dbReference type="SUPFAM" id="SSF56281">
    <property type="entry name" value="Metallo-hydrolase/oxidoreductase"/>
    <property type="match status" value="1"/>
</dbReference>
<accession>A0A1I3IJI0</accession>
<dbReference type="AlphaFoldDB" id="A0A1I3IJI0"/>
<name>A0A1I3IJI0_9RHOB</name>
<protein>
    <submittedName>
        <fullName evidence="3">Glyoxylase, beta-lactamase superfamily II</fullName>
    </submittedName>
</protein>
<dbReference type="PANTHER" id="PTHR42951:SF4">
    <property type="entry name" value="ACYL-COENZYME A THIOESTERASE MBLAC2"/>
    <property type="match status" value="1"/>
</dbReference>
<sequence>MSDPALDPVGAEVRARARALPVADWWTAERVAPGVTKIVEPHLDPLLQANLWLVEGSERDMLIDSGMGVGLLAPFVDGLRDASKPLVHVLSHAHIDHMGGSWEFDSRLIHPAEAADLQRTDVGLATLFRDKIPRALRDGFEAEGYRPLPDVLVTARPSADYDPSGYRLKAAPATGLLEEGDRVELGSRGFTVVHLPGHSAGGIGLLDEADGTLFSGDAIYDGPLLPIGVMADYLRTLERLAGMEVSIVHGGHDLSFGQQRMREICAQYLAKWS</sequence>
<dbReference type="InterPro" id="IPR050855">
    <property type="entry name" value="NDM-1-like"/>
</dbReference>
<comment type="similarity">
    <text evidence="1">Belongs to the metallo-beta-lactamase superfamily. Class-B beta-lactamase family.</text>
</comment>
<gene>
    <name evidence="3" type="ORF">SAMN05216258_10793</name>
</gene>
<evidence type="ECO:0000313" key="4">
    <source>
        <dbReference type="Proteomes" id="UP000199377"/>
    </source>
</evidence>
<dbReference type="Gene3D" id="3.60.15.10">
    <property type="entry name" value="Ribonuclease Z/Hydroxyacylglutathione hydrolase-like"/>
    <property type="match status" value="1"/>
</dbReference>
<dbReference type="PANTHER" id="PTHR42951">
    <property type="entry name" value="METALLO-BETA-LACTAMASE DOMAIN-CONTAINING"/>
    <property type="match status" value="1"/>
</dbReference>
<dbReference type="SMART" id="SM00849">
    <property type="entry name" value="Lactamase_B"/>
    <property type="match status" value="1"/>
</dbReference>
<feature type="domain" description="Metallo-beta-lactamase" evidence="2">
    <location>
        <begin position="48"/>
        <end position="252"/>
    </location>
</feature>
<proteinExistence type="inferred from homology"/>
<reference evidence="3 4" key="1">
    <citation type="submission" date="2016-10" db="EMBL/GenBank/DDBJ databases">
        <authorList>
            <person name="de Groot N.N."/>
        </authorList>
    </citation>
    <scope>NUCLEOTIDE SEQUENCE [LARGE SCALE GENOMIC DNA]</scope>
    <source>
        <strain evidence="3 4">CGMCC 1.11030</strain>
    </source>
</reference>
<dbReference type="Pfam" id="PF00753">
    <property type="entry name" value="Lactamase_B"/>
    <property type="match status" value="1"/>
</dbReference>